<accession>A0AAW0Q8H4</accession>
<feature type="transmembrane region" description="Helical" evidence="1">
    <location>
        <begin position="112"/>
        <end position="129"/>
    </location>
</feature>
<keyword evidence="1" id="KW-0472">Membrane</keyword>
<sequence length="130" mass="13803">MPSPTVWTNTAGVFGLVPLAFGLRSLSMPASVLTSTGLASGANASKPDHALPRGLLRMVGMRNIVVSLTLSLCWYRGQREIQGAIVLLMGLMPLVDGFAFKEAVGDREWEHWGFVPVLIGLGAGVLGWLG</sequence>
<name>A0AAW0Q8H4_9PEZI</name>
<keyword evidence="3" id="KW-1185">Reference proteome</keyword>
<evidence type="ECO:0000313" key="2">
    <source>
        <dbReference type="EMBL" id="KAK8097040.1"/>
    </source>
</evidence>
<protein>
    <submittedName>
        <fullName evidence="2">Uncharacterized protein</fullName>
    </submittedName>
</protein>
<evidence type="ECO:0000256" key="1">
    <source>
        <dbReference type="SAM" id="Phobius"/>
    </source>
</evidence>
<keyword evidence="1" id="KW-0812">Transmembrane</keyword>
<organism evidence="2 3">
    <name type="scientific">Apiospora kogelbergensis</name>
    <dbReference type="NCBI Taxonomy" id="1337665"/>
    <lineage>
        <taxon>Eukaryota</taxon>
        <taxon>Fungi</taxon>
        <taxon>Dikarya</taxon>
        <taxon>Ascomycota</taxon>
        <taxon>Pezizomycotina</taxon>
        <taxon>Sordariomycetes</taxon>
        <taxon>Xylariomycetidae</taxon>
        <taxon>Amphisphaeriales</taxon>
        <taxon>Apiosporaceae</taxon>
        <taxon>Apiospora</taxon>
    </lineage>
</organism>
<evidence type="ECO:0000313" key="3">
    <source>
        <dbReference type="Proteomes" id="UP001392437"/>
    </source>
</evidence>
<dbReference type="Proteomes" id="UP001392437">
    <property type="component" value="Unassembled WGS sequence"/>
</dbReference>
<comment type="caution">
    <text evidence="2">The sequence shown here is derived from an EMBL/GenBank/DDBJ whole genome shotgun (WGS) entry which is preliminary data.</text>
</comment>
<keyword evidence="1" id="KW-1133">Transmembrane helix</keyword>
<dbReference type="EMBL" id="JAQQWP010000010">
    <property type="protein sequence ID" value="KAK8097040.1"/>
    <property type="molecule type" value="Genomic_DNA"/>
</dbReference>
<dbReference type="Pfam" id="PF14087">
    <property type="entry name" value="DUF4267"/>
    <property type="match status" value="1"/>
</dbReference>
<gene>
    <name evidence="2" type="ORF">PG999_012984</name>
</gene>
<proteinExistence type="predicted"/>
<dbReference type="AlphaFoldDB" id="A0AAW0Q8H4"/>
<feature type="transmembrane region" description="Helical" evidence="1">
    <location>
        <begin position="81"/>
        <end position="100"/>
    </location>
</feature>
<dbReference type="InterPro" id="IPR025363">
    <property type="entry name" value="DUF4267"/>
</dbReference>
<reference evidence="2 3" key="1">
    <citation type="submission" date="2023-01" db="EMBL/GenBank/DDBJ databases">
        <title>Analysis of 21 Apiospora genomes using comparative genomics revels a genus with tremendous synthesis potential of carbohydrate active enzymes and secondary metabolites.</title>
        <authorList>
            <person name="Sorensen T."/>
        </authorList>
    </citation>
    <scope>NUCLEOTIDE SEQUENCE [LARGE SCALE GENOMIC DNA]</scope>
    <source>
        <strain evidence="2 3">CBS 117206</strain>
    </source>
</reference>